<dbReference type="PANTHER" id="PTHR47295">
    <property type="entry name" value="EG45-LIKE DOMAIN CONTAINING PROTEIN 1-RELATED"/>
    <property type="match status" value="1"/>
</dbReference>
<evidence type="ECO:0000313" key="4">
    <source>
        <dbReference type="Proteomes" id="UP001324115"/>
    </source>
</evidence>
<evidence type="ECO:0000259" key="2">
    <source>
        <dbReference type="PROSITE" id="PS50842"/>
    </source>
</evidence>
<proteinExistence type="predicted"/>
<dbReference type="Proteomes" id="UP001324115">
    <property type="component" value="Unassembled WGS sequence"/>
</dbReference>
<protein>
    <recommendedName>
        <fullName evidence="2">Expansin-like EG45 domain-containing protein</fullName>
    </recommendedName>
</protein>
<dbReference type="AlphaFoldDB" id="A0AAN7JBG0"/>
<dbReference type="Gene3D" id="2.40.40.10">
    <property type="entry name" value="RlpA-like domain"/>
    <property type="match status" value="1"/>
</dbReference>
<evidence type="ECO:0000256" key="1">
    <source>
        <dbReference type="SAM" id="SignalP"/>
    </source>
</evidence>
<keyword evidence="1" id="KW-0732">Signal</keyword>
<evidence type="ECO:0000313" key="3">
    <source>
        <dbReference type="EMBL" id="KAK4604915.1"/>
    </source>
</evidence>
<dbReference type="InterPro" id="IPR007112">
    <property type="entry name" value="Expansin/allergen_DPBB_dom"/>
</dbReference>
<comment type="caution">
    <text evidence="3">The sequence shown here is derived from an EMBL/GenBank/DDBJ whole genome shotgun (WGS) entry which is preliminary data.</text>
</comment>
<reference evidence="3 4" key="1">
    <citation type="journal article" date="2023" name="G3 (Bethesda)">
        <title>A haplotype-resolved chromosome-scale genome for Quercus rubra L. provides insights into the genetics of adaptive traits for red oak species.</title>
        <authorList>
            <person name="Kapoor B."/>
            <person name="Jenkins J."/>
            <person name="Schmutz J."/>
            <person name="Zhebentyayeva T."/>
            <person name="Kuelheim C."/>
            <person name="Coggeshall M."/>
            <person name="Heim C."/>
            <person name="Lasky J.R."/>
            <person name="Leites L."/>
            <person name="Islam-Faridi N."/>
            <person name="Romero-Severson J."/>
            <person name="DeLeo V.L."/>
            <person name="Lucas S.M."/>
            <person name="Lazic D."/>
            <person name="Gailing O."/>
            <person name="Carlson J."/>
            <person name="Staton M."/>
        </authorList>
    </citation>
    <scope>NUCLEOTIDE SEQUENCE [LARGE SCALE GENOMIC DNA]</scope>
    <source>
        <strain evidence="3">Pseudo-F2</strain>
    </source>
</reference>
<sequence>MRFNAQGLIMVGTILCFISIQSQTDFGTANFYGPPYVPSACYRNTYQSDDVAAVSDALWNNGEACGKIVNVRCIGATNLAPQPCKLNISVAATIIDYCLSKYVFSVIADPKAGRIRTAYEV</sequence>
<dbReference type="InterPro" id="IPR044206">
    <property type="entry name" value="EGC1/2"/>
</dbReference>
<organism evidence="3 4">
    <name type="scientific">Quercus rubra</name>
    <name type="common">Northern red oak</name>
    <name type="synonym">Quercus borealis</name>
    <dbReference type="NCBI Taxonomy" id="3512"/>
    <lineage>
        <taxon>Eukaryota</taxon>
        <taxon>Viridiplantae</taxon>
        <taxon>Streptophyta</taxon>
        <taxon>Embryophyta</taxon>
        <taxon>Tracheophyta</taxon>
        <taxon>Spermatophyta</taxon>
        <taxon>Magnoliopsida</taxon>
        <taxon>eudicotyledons</taxon>
        <taxon>Gunneridae</taxon>
        <taxon>Pentapetalae</taxon>
        <taxon>rosids</taxon>
        <taxon>fabids</taxon>
        <taxon>Fagales</taxon>
        <taxon>Fagaceae</taxon>
        <taxon>Quercus</taxon>
    </lineage>
</organism>
<feature type="domain" description="Expansin-like EG45" evidence="2">
    <location>
        <begin position="27"/>
        <end position="121"/>
    </location>
</feature>
<dbReference type="CDD" id="cd22269">
    <property type="entry name" value="DPBB_EG45-like"/>
    <property type="match status" value="1"/>
</dbReference>
<feature type="signal peptide" evidence="1">
    <location>
        <begin position="1"/>
        <end position="22"/>
    </location>
</feature>
<gene>
    <name evidence="3" type="ORF">RGQ29_013115</name>
</gene>
<dbReference type="PANTHER" id="PTHR47295:SF5">
    <property type="entry name" value="EG45-LIKE DOMAIN CONTAINING PROTEIN 2"/>
    <property type="match status" value="1"/>
</dbReference>
<dbReference type="EMBL" id="JAXUIC010000002">
    <property type="protein sequence ID" value="KAK4604915.1"/>
    <property type="molecule type" value="Genomic_DNA"/>
</dbReference>
<dbReference type="GO" id="GO:0048046">
    <property type="term" value="C:apoplast"/>
    <property type="evidence" value="ECO:0007669"/>
    <property type="project" value="InterPro"/>
</dbReference>
<dbReference type="SUPFAM" id="SSF50685">
    <property type="entry name" value="Barwin-like endoglucanases"/>
    <property type="match status" value="1"/>
</dbReference>
<feature type="chain" id="PRO_5042897417" description="Expansin-like EG45 domain-containing protein" evidence="1">
    <location>
        <begin position="23"/>
        <end position="121"/>
    </location>
</feature>
<dbReference type="InterPro" id="IPR036908">
    <property type="entry name" value="RlpA-like_sf"/>
</dbReference>
<accession>A0AAN7JBG0</accession>
<keyword evidence="4" id="KW-1185">Reference proteome</keyword>
<name>A0AAN7JBG0_QUERU</name>
<dbReference type="GO" id="GO:0009627">
    <property type="term" value="P:systemic acquired resistance"/>
    <property type="evidence" value="ECO:0007669"/>
    <property type="project" value="InterPro"/>
</dbReference>
<dbReference type="PROSITE" id="PS50842">
    <property type="entry name" value="EXPANSIN_EG45"/>
    <property type="match status" value="1"/>
</dbReference>